<proteinExistence type="inferred from homology"/>
<keyword evidence="4" id="KW-1185">Reference proteome</keyword>
<dbReference type="AlphaFoldDB" id="A0A455TAD8"/>
<dbReference type="HAMAP" id="MF_00003">
    <property type="entry name" value="RbfA"/>
    <property type="match status" value="1"/>
</dbReference>
<evidence type="ECO:0000256" key="1">
    <source>
        <dbReference type="ARBA" id="ARBA00022517"/>
    </source>
</evidence>
<dbReference type="RefSeq" id="WP_158344975.1">
    <property type="nucleotide sequence ID" value="NZ_AP019379.1"/>
</dbReference>
<keyword evidence="1 2" id="KW-0690">Ribosome biogenesis</keyword>
<comment type="function">
    <text evidence="2">One of several proteins that assist in the late maturation steps of the functional core of the 30S ribosomal subunit. Associates with free 30S ribosomal subunits (but not with 30S subunits that are part of 70S ribosomes or polysomes). Required for efficient processing of 16S rRNA. May interact with the 5'-terminal helix region of 16S rRNA.</text>
</comment>
<keyword evidence="2" id="KW-0963">Cytoplasm</keyword>
<dbReference type="NCBIfam" id="TIGR00082">
    <property type="entry name" value="rbfA"/>
    <property type="match status" value="1"/>
</dbReference>
<name>A0A455TAD8_9GAMM</name>
<dbReference type="GO" id="GO:0030490">
    <property type="term" value="P:maturation of SSU-rRNA"/>
    <property type="evidence" value="ECO:0007669"/>
    <property type="project" value="UniProtKB-UniRule"/>
</dbReference>
<sequence length="122" mass="14400">MIKNFNRILKVSKEIKREISLILQKSIHDPRINFIITISNIELSRDFSKAKIFVNFLENNKKNIKNIINILQGAAKYIRNLLSKRMILRKVPIITFYYDEFFTNATRIFKVIEGLNVTKVNV</sequence>
<dbReference type="InterPro" id="IPR000238">
    <property type="entry name" value="RbfA"/>
</dbReference>
<gene>
    <name evidence="2 3" type="primary">rbfA</name>
    <name evidence="3" type="ORF">BUCNMO_292</name>
</gene>
<dbReference type="OrthoDB" id="307788at2"/>
<dbReference type="GO" id="GO:0005829">
    <property type="term" value="C:cytosol"/>
    <property type="evidence" value="ECO:0007669"/>
    <property type="project" value="TreeGrafter"/>
</dbReference>
<dbReference type="Gene3D" id="3.30.300.20">
    <property type="match status" value="1"/>
</dbReference>
<accession>A0A455TAD8</accession>
<dbReference type="InterPro" id="IPR015946">
    <property type="entry name" value="KH_dom-like_a/b"/>
</dbReference>
<dbReference type="EMBL" id="AP019379">
    <property type="protein sequence ID" value="BBI01296.1"/>
    <property type="molecule type" value="Genomic_DNA"/>
</dbReference>
<protein>
    <recommendedName>
        <fullName evidence="2">Ribosome-binding factor A</fullName>
    </recommendedName>
</protein>
<evidence type="ECO:0000313" key="4">
    <source>
        <dbReference type="Proteomes" id="UP000317544"/>
    </source>
</evidence>
<comment type="subcellular location">
    <subcellularLocation>
        <location evidence="2">Cytoplasm</location>
    </subcellularLocation>
</comment>
<evidence type="ECO:0000256" key="2">
    <source>
        <dbReference type="HAMAP-Rule" id="MF_00003"/>
    </source>
</evidence>
<dbReference type="Pfam" id="PF02033">
    <property type="entry name" value="RBFA"/>
    <property type="match status" value="1"/>
</dbReference>
<dbReference type="SUPFAM" id="SSF89919">
    <property type="entry name" value="Ribosome-binding factor A, RbfA"/>
    <property type="match status" value="1"/>
</dbReference>
<evidence type="ECO:0000313" key="3">
    <source>
        <dbReference type="EMBL" id="BBI01296.1"/>
    </source>
</evidence>
<dbReference type="PANTHER" id="PTHR33515">
    <property type="entry name" value="RIBOSOME-BINDING FACTOR A, CHLOROPLASTIC-RELATED"/>
    <property type="match status" value="1"/>
</dbReference>
<dbReference type="GO" id="GO:0043024">
    <property type="term" value="F:ribosomal small subunit binding"/>
    <property type="evidence" value="ECO:0007669"/>
    <property type="project" value="TreeGrafter"/>
</dbReference>
<dbReference type="Proteomes" id="UP000317544">
    <property type="component" value="Chromosome"/>
</dbReference>
<dbReference type="InterPro" id="IPR023799">
    <property type="entry name" value="RbfA_dom_sf"/>
</dbReference>
<dbReference type="PROSITE" id="PS01319">
    <property type="entry name" value="RBFA"/>
    <property type="match status" value="1"/>
</dbReference>
<reference evidence="3 4" key="1">
    <citation type="journal article" date="2019" name="Proc. Natl. Acad. Sci. U.S.A.">
        <title>Exaggeration and cooption of innate immunity for social defense.</title>
        <authorList>
            <person name="Kutsukake M."/>
            <person name="Moriyama M."/>
            <person name="Shigenobu S."/>
            <person name="Meng X.-Y."/>
            <person name="Nikoh N."/>
            <person name="Noda C."/>
            <person name="Kobayashi S."/>
            <person name="Fukatsu T."/>
        </authorList>
    </citation>
    <scope>NUCLEOTIDE SEQUENCE [LARGE SCALE GENOMIC DNA]</scope>
    <source>
        <strain evidence="3 4">Nmo</strain>
    </source>
</reference>
<dbReference type="PANTHER" id="PTHR33515:SF1">
    <property type="entry name" value="RIBOSOME-BINDING FACTOR A, CHLOROPLASTIC-RELATED"/>
    <property type="match status" value="1"/>
</dbReference>
<comment type="similarity">
    <text evidence="2">Belongs to the RbfA family.</text>
</comment>
<organism evidence="3 4">
    <name type="scientific">Buchnera aphidicola</name>
    <name type="common">Nipponaphis monzeni</name>
    <dbReference type="NCBI Taxonomy" id="2495405"/>
    <lineage>
        <taxon>Bacteria</taxon>
        <taxon>Pseudomonadati</taxon>
        <taxon>Pseudomonadota</taxon>
        <taxon>Gammaproteobacteria</taxon>
        <taxon>Enterobacterales</taxon>
        <taxon>Erwiniaceae</taxon>
        <taxon>Buchnera</taxon>
    </lineage>
</organism>
<dbReference type="InterPro" id="IPR020053">
    <property type="entry name" value="Ribosome-bd_factorA_CS"/>
</dbReference>
<comment type="subunit">
    <text evidence="2">Monomer. Binds 30S ribosomal subunits, but not 50S ribosomal subunits or 70S ribosomes.</text>
</comment>